<comment type="catalytic activity">
    <reaction evidence="1 10">
        <text>2-(N(omega)-L-arginino)succinate = fumarate + L-arginine</text>
        <dbReference type="Rhea" id="RHEA:24020"/>
        <dbReference type="ChEBI" id="CHEBI:29806"/>
        <dbReference type="ChEBI" id="CHEBI:32682"/>
        <dbReference type="ChEBI" id="CHEBI:57472"/>
        <dbReference type="EC" id="4.3.2.1"/>
    </reaction>
</comment>
<keyword evidence="6 10" id="KW-0963">Cytoplasm</keyword>
<evidence type="ECO:0000259" key="11">
    <source>
        <dbReference type="Pfam" id="PF00206"/>
    </source>
</evidence>
<dbReference type="NCBIfam" id="NF008964">
    <property type="entry name" value="PRK12308.1"/>
    <property type="match status" value="1"/>
</dbReference>
<dbReference type="PROSITE" id="PS00163">
    <property type="entry name" value="FUMARATE_LYASES"/>
    <property type="match status" value="1"/>
</dbReference>
<feature type="domain" description="Fumarate lyase N-terminal" evidence="11">
    <location>
        <begin position="6"/>
        <end position="301"/>
    </location>
</feature>
<dbReference type="HAMAP" id="MF_00006">
    <property type="entry name" value="Arg_succ_lyase"/>
    <property type="match status" value="1"/>
</dbReference>
<dbReference type="AlphaFoldDB" id="A0A803FTB1"/>
<name>A0A803FTB1_9GAMM</name>
<evidence type="ECO:0000259" key="12">
    <source>
        <dbReference type="Pfam" id="PF14698"/>
    </source>
</evidence>
<dbReference type="RefSeq" id="WP_154049111.1">
    <property type="nucleotide sequence ID" value="NZ_LR217739.1"/>
</dbReference>
<dbReference type="InterPro" id="IPR008948">
    <property type="entry name" value="L-Aspartase-like"/>
</dbReference>
<dbReference type="Proteomes" id="UP000294455">
    <property type="component" value="Chromosome"/>
</dbReference>
<sequence>MSLWGGRFRKVSDIQFKKFNNSLSVDYRLIKDDIKSSIAWSKILLDIKILTNNEQKLIEKTLKWILKKYIYDFNKILSSDSEDIHSWIESILVNKIGELGKKLYTGRSRNDQIATNLKLWCKRKSTCILKAIVKLQRSFFNHASLQQNTIIPGYTHLQRAQPITFSYWCLAYIEMFERDRLRILDVINRLDFSPLGSGAIAGTSWNIDRKKLAKLMGFSDCTTNALDSVSDRDFILDILSAASISMMHLSRFSEDLIFYNSGEANFIELSDAITSGSSLMPQKKNPDILELIRGKCSGVYGSLISMFTLLKGLPLSYNKDFQEDKKYLFQGLDIWEECLNMSSLVLNNMKLNDIHCKKTAQEGYSNATELADYLVSKGISFRDAHHISGNIVIEAISQKKYLEELNLLVLKKYCSVIEKDIYQYLTLESCLEKKNAIGGVSKKQTKIALHNVENRLLLLEK</sequence>
<dbReference type="PRINTS" id="PR00149">
    <property type="entry name" value="FUMRATELYASE"/>
</dbReference>
<keyword evidence="9 10" id="KW-0456">Lyase</keyword>
<dbReference type="CDD" id="cd01359">
    <property type="entry name" value="Argininosuccinate_lyase"/>
    <property type="match status" value="1"/>
</dbReference>
<keyword evidence="8 10" id="KW-0028">Amino-acid biosynthesis</keyword>
<gene>
    <name evidence="10 13" type="primary">argH</name>
    <name evidence="13" type="ORF">BUCIPICE3303_033</name>
</gene>
<comment type="similarity">
    <text evidence="10">Belongs to the lyase 1 family. Argininosuccinate lyase subfamily.</text>
</comment>
<evidence type="ECO:0000256" key="5">
    <source>
        <dbReference type="ARBA" id="ARBA00012338"/>
    </source>
</evidence>
<comment type="pathway">
    <text evidence="3 10">Amino-acid biosynthesis; L-arginine biosynthesis; L-arginine from L-ornithine and carbamoyl phosphate: step 3/3.</text>
</comment>
<dbReference type="InterPro" id="IPR022761">
    <property type="entry name" value="Fumarate_lyase_N"/>
</dbReference>
<dbReference type="UniPathway" id="UPA00068">
    <property type="reaction ID" value="UER00114"/>
</dbReference>
<dbReference type="Gene3D" id="1.10.275.10">
    <property type="entry name" value="Fumarase/aspartase (N-terminal domain)"/>
    <property type="match status" value="1"/>
</dbReference>
<proteinExistence type="inferred from homology"/>
<dbReference type="FunFam" id="1.10.40.30:FF:000001">
    <property type="entry name" value="Argininosuccinate lyase"/>
    <property type="match status" value="1"/>
</dbReference>
<dbReference type="OrthoDB" id="9769623at2"/>
<dbReference type="PANTHER" id="PTHR43814:SF1">
    <property type="entry name" value="ARGININOSUCCINATE LYASE"/>
    <property type="match status" value="1"/>
</dbReference>
<reference evidence="13 14" key="1">
    <citation type="submission" date="2019-02" db="EMBL/GenBank/DDBJ databases">
        <authorList>
            <person name="Manzano-Marin A."/>
            <person name="Manzano-Marin A."/>
        </authorList>
    </citation>
    <scope>NUCLEOTIDE SEQUENCE [LARGE SCALE GENOMIC DNA]</scope>
    <source>
        <strain evidence="13 14">BuCipiceae</strain>
    </source>
</reference>
<dbReference type="GO" id="GO:0042450">
    <property type="term" value="P:L-arginine biosynthetic process via ornithine"/>
    <property type="evidence" value="ECO:0007669"/>
    <property type="project" value="UniProtKB-UniRule"/>
</dbReference>
<evidence type="ECO:0000256" key="8">
    <source>
        <dbReference type="ARBA" id="ARBA00022605"/>
    </source>
</evidence>
<dbReference type="NCBIfam" id="TIGR00838">
    <property type="entry name" value="argH"/>
    <property type="match status" value="1"/>
</dbReference>
<organism evidence="13 14">
    <name type="scientific">Buchnera aphidicola</name>
    <name type="common">Cinara piceae</name>
    <dbReference type="NCBI Taxonomy" id="1660043"/>
    <lineage>
        <taxon>Bacteria</taxon>
        <taxon>Pseudomonadati</taxon>
        <taxon>Pseudomonadota</taxon>
        <taxon>Gammaproteobacteria</taxon>
        <taxon>Enterobacterales</taxon>
        <taxon>Erwiniaceae</taxon>
        <taxon>Buchnera</taxon>
    </lineage>
</organism>
<evidence type="ECO:0000256" key="7">
    <source>
        <dbReference type="ARBA" id="ARBA00022571"/>
    </source>
</evidence>
<evidence type="ECO:0000256" key="1">
    <source>
        <dbReference type="ARBA" id="ARBA00000985"/>
    </source>
</evidence>
<evidence type="ECO:0000313" key="14">
    <source>
        <dbReference type="Proteomes" id="UP000294455"/>
    </source>
</evidence>
<evidence type="ECO:0000256" key="3">
    <source>
        <dbReference type="ARBA" id="ARBA00004941"/>
    </source>
</evidence>
<dbReference type="InterPro" id="IPR000362">
    <property type="entry name" value="Fumarate_lyase_fam"/>
</dbReference>
<dbReference type="FunFam" id="1.20.200.10:FF:000006">
    <property type="entry name" value="Argininosuccinate lyase"/>
    <property type="match status" value="1"/>
</dbReference>
<dbReference type="EMBL" id="LR217739">
    <property type="protein sequence ID" value="VFP87833.1"/>
    <property type="molecule type" value="Genomic_DNA"/>
</dbReference>
<keyword evidence="7 10" id="KW-0055">Arginine biosynthesis</keyword>
<evidence type="ECO:0000256" key="2">
    <source>
        <dbReference type="ARBA" id="ARBA00004496"/>
    </source>
</evidence>
<dbReference type="PRINTS" id="PR00145">
    <property type="entry name" value="ARGSUCLYASE"/>
</dbReference>
<dbReference type="Pfam" id="PF14698">
    <property type="entry name" value="ASL_C2"/>
    <property type="match status" value="1"/>
</dbReference>
<protein>
    <recommendedName>
        <fullName evidence="5 10">Argininosuccinate lyase</fullName>
        <shortName evidence="10">ASAL</shortName>
        <ecNumber evidence="5 10">4.3.2.1</ecNumber>
    </recommendedName>
    <alternativeName>
        <fullName evidence="10">Arginosuccinase</fullName>
    </alternativeName>
</protein>
<dbReference type="Gene3D" id="1.20.200.10">
    <property type="entry name" value="Fumarase/aspartase (Central domain)"/>
    <property type="match status" value="1"/>
</dbReference>
<accession>A0A803FTB1</accession>
<comment type="subcellular location">
    <subcellularLocation>
        <location evidence="2 10">Cytoplasm</location>
    </subcellularLocation>
</comment>
<dbReference type="PANTHER" id="PTHR43814">
    <property type="entry name" value="ARGININOSUCCINATE LYASE"/>
    <property type="match status" value="1"/>
</dbReference>
<dbReference type="Pfam" id="PF00206">
    <property type="entry name" value="Lyase_1"/>
    <property type="match status" value="1"/>
</dbReference>
<dbReference type="SUPFAM" id="SSF48557">
    <property type="entry name" value="L-aspartase-like"/>
    <property type="match status" value="1"/>
</dbReference>
<dbReference type="InterPro" id="IPR024083">
    <property type="entry name" value="Fumarase/histidase_N"/>
</dbReference>
<dbReference type="GO" id="GO:0004056">
    <property type="term" value="F:argininosuccinate lyase activity"/>
    <property type="evidence" value="ECO:0007669"/>
    <property type="project" value="UniProtKB-UniRule"/>
</dbReference>
<dbReference type="InterPro" id="IPR029419">
    <property type="entry name" value="Arg_succ_lyase_C"/>
</dbReference>
<dbReference type="EC" id="4.3.2.1" evidence="5 10"/>
<evidence type="ECO:0000313" key="13">
    <source>
        <dbReference type="EMBL" id="VFP87833.1"/>
    </source>
</evidence>
<evidence type="ECO:0000256" key="4">
    <source>
        <dbReference type="ARBA" id="ARBA00005552"/>
    </source>
</evidence>
<evidence type="ECO:0000256" key="6">
    <source>
        <dbReference type="ARBA" id="ARBA00022490"/>
    </source>
</evidence>
<dbReference type="Gene3D" id="1.10.40.30">
    <property type="entry name" value="Fumarase/aspartase (C-terminal domain)"/>
    <property type="match status" value="1"/>
</dbReference>
<evidence type="ECO:0000256" key="9">
    <source>
        <dbReference type="ARBA" id="ARBA00023239"/>
    </source>
</evidence>
<dbReference type="InterPro" id="IPR020557">
    <property type="entry name" value="Fumarate_lyase_CS"/>
</dbReference>
<dbReference type="InterPro" id="IPR009049">
    <property type="entry name" value="Argininosuccinate_lyase"/>
</dbReference>
<comment type="similarity">
    <text evidence="4">In the N-terminal section; belongs to the lyase 1 family. Argininosuccinate lyase subfamily.</text>
</comment>
<dbReference type="GO" id="GO:0005829">
    <property type="term" value="C:cytosol"/>
    <property type="evidence" value="ECO:0007669"/>
    <property type="project" value="TreeGrafter"/>
</dbReference>
<evidence type="ECO:0000256" key="10">
    <source>
        <dbReference type="HAMAP-Rule" id="MF_00006"/>
    </source>
</evidence>
<feature type="domain" description="Argininosuccinate lyase C-terminal" evidence="12">
    <location>
        <begin position="364"/>
        <end position="432"/>
    </location>
</feature>